<dbReference type="Pfam" id="PF02357">
    <property type="entry name" value="NusG"/>
    <property type="match status" value="1"/>
</dbReference>
<name>A0A7G1HY12_9BACT</name>
<reference evidence="4" key="1">
    <citation type="submission" date="2020-07" db="EMBL/GenBank/DDBJ databases">
        <title>Complete genome sequencing of Coprobacter sp. strain 2CBH44.</title>
        <authorList>
            <person name="Sakamoto M."/>
            <person name="Murakami T."/>
            <person name="Mori H."/>
        </authorList>
    </citation>
    <scope>NUCLEOTIDE SEQUENCE [LARGE SCALE GENOMIC DNA]</scope>
    <source>
        <strain evidence="4">2CBH44</strain>
    </source>
</reference>
<dbReference type="AlphaFoldDB" id="A0A7G1HY12"/>
<dbReference type="RefSeq" id="WP_200755120.1">
    <property type="nucleotide sequence ID" value="NZ_AP023322.1"/>
</dbReference>
<dbReference type="InterPro" id="IPR008991">
    <property type="entry name" value="Translation_prot_SH3-like_sf"/>
</dbReference>
<dbReference type="SUPFAM" id="SSF82679">
    <property type="entry name" value="N-utilization substance G protein NusG, N-terminal domain"/>
    <property type="match status" value="1"/>
</dbReference>
<dbReference type="Gene3D" id="3.30.70.940">
    <property type="entry name" value="NusG, N-terminal domain"/>
    <property type="match status" value="1"/>
</dbReference>
<dbReference type="InterPro" id="IPR036735">
    <property type="entry name" value="NGN_dom_sf"/>
</dbReference>
<organism evidence="3 4">
    <name type="scientific">Coprobacter secundus subsp. similis</name>
    <dbReference type="NCBI Taxonomy" id="2751153"/>
    <lineage>
        <taxon>Bacteria</taxon>
        <taxon>Pseudomonadati</taxon>
        <taxon>Bacteroidota</taxon>
        <taxon>Bacteroidia</taxon>
        <taxon>Bacteroidales</taxon>
        <taxon>Barnesiellaceae</taxon>
        <taxon>Coprobacter</taxon>
    </lineage>
</organism>
<protein>
    <submittedName>
        <fullName evidence="3">Transcriptional regulator</fullName>
    </submittedName>
</protein>
<gene>
    <name evidence="3" type="ORF">Cop2CBH44_29580</name>
</gene>
<accession>A0A7G1HY12</accession>
<evidence type="ECO:0000313" key="4">
    <source>
        <dbReference type="Proteomes" id="UP000594042"/>
    </source>
</evidence>
<dbReference type="InterPro" id="IPR006645">
    <property type="entry name" value="NGN-like_dom"/>
</dbReference>
<dbReference type="NCBIfam" id="NF033644">
    <property type="entry name" value="antiterm_UpxY"/>
    <property type="match status" value="1"/>
</dbReference>
<dbReference type="SUPFAM" id="SSF50104">
    <property type="entry name" value="Translation proteins SH3-like domain"/>
    <property type="match status" value="1"/>
</dbReference>
<sequence>MEYNNNKQDLVWFAMSAPYCRELEAKRLLDNRSIENFIPMCYKVSVKQNKKTRVLVPAIHNLIFVRTTRTIIKETKRQISILQYITRTDNGKNIPVIVPDMQMQQFITVSKTNSEQLIYLRPEEINLKKGTRVRILGGTFDGVEGIFVKIKGIRSRRVVVVIPGITAVVTAEIQPDLIEVISQS</sequence>
<proteinExistence type="predicted"/>
<dbReference type="KEGG" id="copr:Cop2CBH44_29580"/>
<keyword evidence="1" id="KW-0804">Transcription</keyword>
<dbReference type="Proteomes" id="UP000594042">
    <property type="component" value="Chromosome"/>
</dbReference>
<dbReference type="GO" id="GO:0006354">
    <property type="term" value="P:DNA-templated transcription elongation"/>
    <property type="evidence" value="ECO:0007669"/>
    <property type="project" value="InterPro"/>
</dbReference>
<keyword evidence="4" id="KW-1185">Reference proteome</keyword>
<evidence type="ECO:0000313" key="3">
    <source>
        <dbReference type="EMBL" id="BCI64605.1"/>
    </source>
</evidence>
<evidence type="ECO:0000256" key="1">
    <source>
        <dbReference type="ARBA" id="ARBA00023163"/>
    </source>
</evidence>
<feature type="domain" description="NusG-like N-terminal" evidence="2">
    <location>
        <begin position="12"/>
        <end position="106"/>
    </location>
</feature>
<evidence type="ECO:0000259" key="2">
    <source>
        <dbReference type="Pfam" id="PF02357"/>
    </source>
</evidence>
<dbReference type="CDD" id="cd09895">
    <property type="entry name" value="NGN_SP_UpxY"/>
    <property type="match status" value="1"/>
</dbReference>
<dbReference type="EMBL" id="AP023322">
    <property type="protein sequence ID" value="BCI64605.1"/>
    <property type="molecule type" value="Genomic_DNA"/>
</dbReference>